<keyword evidence="3" id="KW-1185">Reference proteome</keyword>
<feature type="region of interest" description="Disordered" evidence="1">
    <location>
        <begin position="1"/>
        <end position="27"/>
    </location>
</feature>
<dbReference type="EMBL" id="KN837146">
    <property type="protein sequence ID" value="KIJ40190.1"/>
    <property type="molecule type" value="Genomic_DNA"/>
</dbReference>
<evidence type="ECO:0000313" key="2">
    <source>
        <dbReference type="EMBL" id="KIJ40190.1"/>
    </source>
</evidence>
<feature type="compositionally biased region" description="Polar residues" evidence="1">
    <location>
        <begin position="1"/>
        <end position="13"/>
    </location>
</feature>
<name>A0A0C9VPT2_SPHS4</name>
<dbReference type="HOGENOM" id="CLU_099919_0_0_1"/>
<accession>A0A0C9VPT2</accession>
<gene>
    <name evidence="2" type="ORF">M422DRAFT_780839</name>
</gene>
<proteinExistence type="predicted"/>
<evidence type="ECO:0000256" key="1">
    <source>
        <dbReference type="SAM" id="MobiDB-lite"/>
    </source>
</evidence>
<evidence type="ECO:0000313" key="3">
    <source>
        <dbReference type="Proteomes" id="UP000054279"/>
    </source>
</evidence>
<organism evidence="2 3">
    <name type="scientific">Sphaerobolus stellatus (strain SS14)</name>
    <dbReference type="NCBI Taxonomy" id="990650"/>
    <lineage>
        <taxon>Eukaryota</taxon>
        <taxon>Fungi</taxon>
        <taxon>Dikarya</taxon>
        <taxon>Basidiomycota</taxon>
        <taxon>Agaricomycotina</taxon>
        <taxon>Agaricomycetes</taxon>
        <taxon>Phallomycetidae</taxon>
        <taxon>Geastrales</taxon>
        <taxon>Sphaerobolaceae</taxon>
        <taxon>Sphaerobolus</taxon>
    </lineage>
</organism>
<dbReference type="AlphaFoldDB" id="A0A0C9VPT2"/>
<reference evidence="2 3" key="1">
    <citation type="submission" date="2014-06" db="EMBL/GenBank/DDBJ databases">
        <title>Evolutionary Origins and Diversification of the Mycorrhizal Mutualists.</title>
        <authorList>
            <consortium name="DOE Joint Genome Institute"/>
            <consortium name="Mycorrhizal Genomics Consortium"/>
            <person name="Kohler A."/>
            <person name="Kuo A."/>
            <person name="Nagy L.G."/>
            <person name="Floudas D."/>
            <person name="Copeland A."/>
            <person name="Barry K.W."/>
            <person name="Cichocki N."/>
            <person name="Veneault-Fourrey C."/>
            <person name="LaButti K."/>
            <person name="Lindquist E.A."/>
            <person name="Lipzen A."/>
            <person name="Lundell T."/>
            <person name="Morin E."/>
            <person name="Murat C."/>
            <person name="Riley R."/>
            <person name="Ohm R."/>
            <person name="Sun H."/>
            <person name="Tunlid A."/>
            <person name="Henrissat B."/>
            <person name="Grigoriev I.V."/>
            <person name="Hibbett D.S."/>
            <person name="Martin F."/>
        </authorList>
    </citation>
    <scope>NUCLEOTIDE SEQUENCE [LARGE SCALE GENOMIC DNA]</scope>
    <source>
        <strain evidence="2 3">SS14</strain>
    </source>
</reference>
<dbReference type="OrthoDB" id="3205299at2759"/>
<sequence>MISRSKSLDQFTASPLRLTTKEKGKEATVLPRSRTVQGHLNTHFTHNQRSYTHTPVTTPWEAREDPFSLAGFFPQGEKTWEWLNQEERPNQEEDASSFADEELRTIAESEGEYEEFAKQVIDGEDKYGMLAFSSKNIPRLLKLEMHTLLSENVANPIMASPLSEEEPGDLDSEGLYARYALRRRDSEEAVFTKTKQKKNEFGTLFLGQDDQADIAIMPNWMKVLSGWVGSA</sequence>
<dbReference type="Proteomes" id="UP000054279">
    <property type="component" value="Unassembled WGS sequence"/>
</dbReference>
<protein>
    <submittedName>
        <fullName evidence="2">Uncharacterized protein</fullName>
    </submittedName>
</protein>